<gene>
    <name evidence="2" type="ORF">STRIP9103_09464</name>
</gene>
<comment type="caution">
    <text evidence="2">The sequence shown here is derived from an EMBL/GenBank/DDBJ whole genome shotgun (WGS) entry which is preliminary data.</text>
</comment>
<sequence length="167" mass="18319">MEPEGPAAGDRSVAHRSASEPNVAPTGQRFADAAPALKRQTDQERGRRNRPPRPDWFIELGIGIGIPSTALRTSGCYAAGKRHRTVDGGEARHVLAAGLRACTRCRPDQHLDILDWSPMATPSPHRRERRRAGHRGPRGLCGPPPPPRGEAVRVAMELREGGQRRRQ</sequence>
<dbReference type="Pfam" id="PF19746">
    <property type="entry name" value="DUF6233"/>
    <property type="match status" value="1"/>
</dbReference>
<dbReference type="AlphaFoldDB" id="L1KHW0"/>
<organism evidence="2 3">
    <name type="scientific">Streptomyces ipomoeae 91-03</name>
    <dbReference type="NCBI Taxonomy" id="698759"/>
    <lineage>
        <taxon>Bacteria</taxon>
        <taxon>Bacillati</taxon>
        <taxon>Actinomycetota</taxon>
        <taxon>Actinomycetes</taxon>
        <taxon>Kitasatosporales</taxon>
        <taxon>Streptomycetaceae</taxon>
        <taxon>Streptomyces</taxon>
    </lineage>
</organism>
<protein>
    <submittedName>
        <fullName evidence="2">Uncharacterized protein</fullName>
    </submittedName>
</protein>
<reference evidence="2 3" key="1">
    <citation type="submission" date="2012-11" db="EMBL/GenBank/DDBJ databases">
        <authorList>
            <person name="Huguet-Tapia J.C."/>
            <person name="Durkin A.S."/>
            <person name="Pettis G.S."/>
            <person name="Badger J.H."/>
        </authorList>
    </citation>
    <scope>NUCLEOTIDE SEQUENCE [LARGE SCALE GENOMIC DNA]</scope>
    <source>
        <strain evidence="2 3">91-03</strain>
    </source>
</reference>
<keyword evidence="3" id="KW-1185">Reference proteome</keyword>
<name>L1KHW0_9ACTN</name>
<feature type="compositionally biased region" description="Basic residues" evidence="1">
    <location>
        <begin position="124"/>
        <end position="137"/>
    </location>
</feature>
<evidence type="ECO:0000313" key="3">
    <source>
        <dbReference type="Proteomes" id="UP000010411"/>
    </source>
</evidence>
<proteinExistence type="predicted"/>
<dbReference type="InterPro" id="IPR046200">
    <property type="entry name" value="DUF6233"/>
</dbReference>
<feature type="region of interest" description="Disordered" evidence="1">
    <location>
        <begin position="116"/>
        <end position="150"/>
    </location>
</feature>
<dbReference type="Proteomes" id="UP000010411">
    <property type="component" value="Unassembled WGS sequence"/>
</dbReference>
<accession>L1KHW0</accession>
<evidence type="ECO:0000256" key="1">
    <source>
        <dbReference type="SAM" id="MobiDB-lite"/>
    </source>
</evidence>
<dbReference type="EMBL" id="AEJC01000671">
    <property type="protein sequence ID" value="EKX60172.1"/>
    <property type="molecule type" value="Genomic_DNA"/>
</dbReference>
<evidence type="ECO:0000313" key="2">
    <source>
        <dbReference type="EMBL" id="EKX60172.1"/>
    </source>
</evidence>
<feature type="region of interest" description="Disordered" evidence="1">
    <location>
        <begin position="1"/>
        <end position="55"/>
    </location>
</feature>